<dbReference type="RefSeq" id="WP_183471107.1">
    <property type="nucleotide sequence ID" value="NZ_JACIBX010000003.1"/>
</dbReference>
<accession>A0ABR6HMV1</accession>
<dbReference type="Proteomes" id="UP000576152">
    <property type="component" value="Unassembled WGS sequence"/>
</dbReference>
<gene>
    <name evidence="1" type="ORF">FHS00_001344</name>
</gene>
<protein>
    <recommendedName>
        <fullName evidence="3">Microcin J25-processing protein McjB C-terminal domain-containing protein</fullName>
    </recommendedName>
</protein>
<evidence type="ECO:0000313" key="1">
    <source>
        <dbReference type="EMBL" id="MBB3711773.1"/>
    </source>
</evidence>
<evidence type="ECO:0000313" key="2">
    <source>
        <dbReference type="Proteomes" id="UP000576152"/>
    </source>
</evidence>
<comment type="caution">
    <text evidence="1">The sequence shown here is derived from an EMBL/GenBank/DDBJ whole genome shotgun (WGS) entry which is preliminary data.</text>
</comment>
<dbReference type="EMBL" id="JACIBX010000003">
    <property type="protein sequence ID" value="MBB3711773.1"/>
    <property type="molecule type" value="Genomic_DNA"/>
</dbReference>
<sequence length="142" mass="15560">MDTDPLHRDAYAVRRAIEVCHGDLGAGFSCFPRGCCGDVSQLLAAFLESQGHGTFDYICGLRFEEDGPPSSHAWLKRGGLIIDITRDQFDPGLGPVFVAADSSWHDDWFPSRDPHGPGEWTLELHSVYARIQLELKSGSGTA</sequence>
<organism evidence="1 2">
    <name type="scientific">Limimaricola variabilis</name>
    <dbReference type="NCBI Taxonomy" id="1492771"/>
    <lineage>
        <taxon>Bacteria</taxon>
        <taxon>Pseudomonadati</taxon>
        <taxon>Pseudomonadota</taxon>
        <taxon>Alphaproteobacteria</taxon>
        <taxon>Rhodobacterales</taxon>
        <taxon>Paracoccaceae</taxon>
        <taxon>Limimaricola</taxon>
    </lineage>
</organism>
<reference evidence="1 2" key="1">
    <citation type="submission" date="2020-08" db="EMBL/GenBank/DDBJ databases">
        <title>Genomic Encyclopedia of Type Strains, Phase III (KMG-III): the genomes of soil and plant-associated and newly described type strains.</title>
        <authorList>
            <person name="Whitman W."/>
        </authorList>
    </citation>
    <scope>NUCLEOTIDE SEQUENCE [LARGE SCALE GENOMIC DNA]</scope>
    <source>
        <strain evidence="1 2">CECT 8572</strain>
    </source>
</reference>
<keyword evidence="2" id="KW-1185">Reference proteome</keyword>
<evidence type="ECO:0008006" key="3">
    <source>
        <dbReference type="Google" id="ProtNLM"/>
    </source>
</evidence>
<proteinExistence type="predicted"/>
<name>A0ABR6HMV1_9RHOB</name>